<protein>
    <submittedName>
        <fullName evidence="1">Uncharacterized protein</fullName>
    </submittedName>
</protein>
<name>A0ACC0AEI0_CATRO</name>
<organism evidence="1 2">
    <name type="scientific">Catharanthus roseus</name>
    <name type="common">Madagascar periwinkle</name>
    <name type="synonym">Vinca rosea</name>
    <dbReference type="NCBI Taxonomy" id="4058"/>
    <lineage>
        <taxon>Eukaryota</taxon>
        <taxon>Viridiplantae</taxon>
        <taxon>Streptophyta</taxon>
        <taxon>Embryophyta</taxon>
        <taxon>Tracheophyta</taxon>
        <taxon>Spermatophyta</taxon>
        <taxon>Magnoliopsida</taxon>
        <taxon>eudicotyledons</taxon>
        <taxon>Gunneridae</taxon>
        <taxon>Pentapetalae</taxon>
        <taxon>asterids</taxon>
        <taxon>lamiids</taxon>
        <taxon>Gentianales</taxon>
        <taxon>Apocynaceae</taxon>
        <taxon>Rauvolfioideae</taxon>
        <taxon>Vinceae</taxon>
        <taxon>Catharanthinae</taxon>
        <taxon>Catharanthus</taxon>
    </lineage>
</organism>
<proteinExistence type="predicted"/>
<reference evidence="2" key="1">
    <citation type="journal article" date="2023" name="Nat. Plants">
        <title>Single-cell RNA sequencing provides a high-resolution roadmap for understanding the multicellular compartmentation of specialized metabolism.</title>
        <authorList>
            <person name="Sun S."/>
            <person name="Shen X."/>
            <person name="Li Y."/>
            <person name="Li Y."/>
            <person name="Wang S."/>
            <person name="Li R."/>
            <person name="Zhang H."/>
            <person name="Shen G."/>
            <person name="Guo B."/>
            <person name="Wei J."/>
            <person name="Xu J."/>
            <person name="St-Pierre B."/>
            <person name="Chen S."/>
            <person name="Sun C."/>
        </authorList>
    </citation>
    <scope>NUCLEOTIDE SEQUENCE [LARGE SCALE GENOMIC DNA]</scope>
</reference>
<keyword evidence="2" id="KW-1185">Reference proteome</keyword>
<dbReference type="EMBL" id="CM044706">
    <property type="protein sequence ID" value="KAI5659275.1"/>
    <property type="molecule type" value="Genomic_DNA"/>
</dbReference>
<evidence type="ECO:0000313" key="1">
    <source>
        <dbReference type="EMBL" id="KAI5659275.1"/>
    </source>
</evidence>
<dbReference type="Proteomes" id="UP001060085">
    <property type="component" value="Linkage Group LG06"/>
</dbReference>
<comment type="caution">
    <text evidence="1">The sequence shown here is derived from an EMBL/GenBank/DDBJ whole genome shotgun (WGS) entry which is preliminary data.</text>
</comment>
<sequence>MKIGRQTLELGYHLLSSQSARPYVRFIINFAVDNCTSVNSTKCSAPSLLTKDQVRSEILVVATTDVTHSSTRDSLEMAPADVALSFHTSYWHNHALILYT</sequence>
<gene>
    <name evidence="1" type="ORF">M9H77_28068</name>
</gene>
<evidence type="ECO:0000313" key="2">
    <source>
        <dbReference type="Proteomes" id="UP001060085"/>
    </source>
</evidence>
<accession>A0ACC0AEI0</accession>